<evidence type="ECO:0000313" key="12">
    <source>
        <dbReference type="Proteomes" id="UP000239425"/>
    </source>
</evidence>
<dbReference type="GO" id="GO:0004830">
    <property type="term" value="F:tryptophan-tRNA ligase activity"/>
    <property type="evidence" value="ECO:0007669"/>
    <property type="project" value="UniProtKB-UniRule"/>
</dbReference>
<keyword evidence="4 10" id="KW-0547">Nucleotide-binding</keyword>
<evidence type="ECO:0000256" key="5">
    <source>
        <dbReference type="ARBA" id="ARBA00022840"/>
    </source>
</evidence>
<dbReference type="AlphaFoldDB" id="A0A2S5R971"/>
<dbReference type="FunFam" id="1.10.240.10:FF:000005">
    <property type="entry name" value="Tryptophan--tRNA ligase"/>
    <property type="match status" value="1"/>
</dbReference>
<dbReference type="InterPro" id="IPR001412">
    <property type="entry name" value="aa-tRNA-synth_I_CS"/>
</dbReference>
<sequence length="345" mass="39288">MTYKEIEINQDIVLRPRLLTGDRPTGKLHLGHYVGSLLNRVALQKIYDTYIIIADVQALTDHFDHPLHIVANVIEVAKDYLSVGIDPHFSTIFIQSQIPEIHELATYYLNLVSLARLERNPTLKAEIQDKGYDRSLPMGFLCYPIHQAADITIFQASCVPVGEDQIPMIEQANEIVRRFNRTYNTQCLKICQAHLSSTSRLVGIDGVAKASKSLGNAIFLSDTPDIIKEKVFQMYTDPLHVRVTDPGRVEGNVVFSYLDAFCQDSQKEELEAWKAHYRKGGLGDTFLKTALNDILQERFAPIREKRNALRDGEVWEIIKEGTKRARHVAQCTMEEVRKAMGLRYF</sequence>
<evidence type="ECO:0000256" key="8">
    <source>
        <dbReference type="ARBA" id="ARBA00049929"/>
    </source>
</evidence>
<reference evidence="11 12" key="1">
    <citation type="submission" date="2017-11" db="EMBL/GenBank/DDBJ databases">
        <title>Comparative genomic analysis of Holospora spp., intranuclear symbionts of paramecia.</title>
        <authorList>
            <person name="Garushyants S.K."/>
            <person name="Beliavskaya A."/>
            <person name="Malko D.B."/>
            <person name="Logacheva M.D."/>
            <person name="Rautian M.S."/>
            <person name="Gelfand M.S."/>
        </authorList>
    </citation>
    <scope>NUCLEOTIDE SEQUENCE [LARGE SCALE GENOMIC DNA]</scope>
    <source>
        <strain evidence="12">02AZ16</strain>
    </source>
</reference>
<dbReference type="EC" id="6.1.1.2" evidence="2 9"/>
<comment type="caution">
    <text evidence="11">The sequence shown here is derived from an EMBL/GenBank/DDBJ whole genome shotgun (WGS) entry which is preliminary data.</text>
</comment>
<dbReference type="PANTHER" id="PTHR43766:SF1">
    <property type="entry name" value="TRYPTOPHAN--TRNA LIGASE, MITOCHONDRIAL"/>
    <property type="match status" value="1"/>
</dbReference>
<dbReference type="PROSITE" id="PS00178">
    <property type="entry name" value="AA_TRNA_LIGASE_I"/>
    <property type="match status" value="1"/>
</dbReference>
<dbReference type="Gene3D" id="3.40.50.620">
    <property type="entry name" value="HUPs"/>
    <property type="match status" value="1"/>
</dbReference>
<keyword evidence="5 10" id="KW-0067">ATP-binding</keyword>
<evidence type="ECO:0000256" key="6">
    <source>
        <dbReference type="ARBA" id="ARBA00022917"/>
    </source>
</evidence>
<dbReference type="PANTHER" id="PTHR43766">
    <property type="entry name" value="TRYPTOPHAN--TRNA LIGASE, MITOCHONDRIAL"/>
    <property type="match status" value="1"/>
</dbReference>
<name>A0A2S5R971_9PROT</name>
<protein>
    <recommendedName>
        <fullName evidence="2 9">Tryptophan--tRNA ligase</fullName>
        <ecNumber evidence="2 9">6.1.1.2</ecNumber>
    </recommendedName>
</protein>
<comment type="similarity">
    <text evidence="1 10">Belongs to the class-I aminoacyl-tRNA synthetase family.</text>
</comment>
<dbReference type="SUPFAM" id="SSF52374">
    <property type="entry name" value="Nucleotidylyl transferase"/>
    <property type="match status" value="1"/>
</dbReference>
<keyword evidence="6 10" id="KW-0648">Protein biosynthesis</keyword>
<comment type="catalytic activity">
    <reaction evidence="8">
        <text>tRNA(Trp) + L-tryptophan + ATP = L-tryptophyl-tRNA(Trp) + AMP + diphosphate + H(+)</text>
        <dbReference type="Rhea" id="RHEA:24080"/>
        <dbReference type="Rhea" id="RHEA-COMP:9671"/>
        <dbReference type="Rhea" id="RHEA-COMP:9705"/>
        <dbReference type="ChEBI" id="CHEBI:15378"/>
        <dbReference type="ChEBI" id="CHEBI:30616"/>
        <dbReference type="ChEBI" id="CHEBI:33019"/>
        <dbReference type="ChEBI" id="CHEBI:57912"/>
        <dbReference type="ChEBI" id="CHEBI:78442"/>
        <dbReference type="ChEBI" id="CHEBI:78535"/>
        <dbReference type="ChEBI" id="CHEBI:456215"/>
        <dbReference type="EC" id="6.1.1.2"/>
    </reaction>
</comment>
<organism evidence="11 12">
    <name type="scientific">Holospora curviuscula</name>
    <dbReference type="NCBI Taxonomy" id="1082868"/>
    <lineage>
        <taxon>Bacteria</taxon>
        <taxon>Pseudomonadati</taxon>
        <taxon>Pseudomonadota</taxon>
        <taxon>Alphaproteobacteria</taxon>
        <taxon>Holosporales</taxon>
        <taxon>Holosporaceae</taxon>
        <taxon>Holospora</taxon>
    </lineage>
</organism>
<evidence type="ECO:0000256" key="10">
    <source>
        <dbReference type="RuleBase" id="RU363036"/>
    </source>
</evidence>
<gene>
    <name evidence="11" type="ORF">HCUR_00905</name>
</gene>
<dbReference type="RefSeq" id="WP_104206913.1">
    <property type="nucleotide sequence ID" value="NZ_PHHC01000084.1"/>
</dbReference>
<dbReference type="Gene3D" id="1.10.240.10">
    <property type="entry name" value="Tyrosyl-Transfer RNA Synthetase"/>
    <property type="match status" value="1"/>
</dbReference>
<evidence type="ECO:0000256" key="4">
    <source>
        <dbReference type="ARBA" id="ARBA00022741"/>
    </source>
</evidence>
<evidence type="ECO:0000256" key="1">
    <source>
        <dbReference type="ARBA" id="ARBA00005594"/>
    </source>
</evidence>
<accession>A0A2S5R971</accession>
<dbReference type="InterPro" id="IPR014729">
    <property type="entry name" value="Rossmann-like_a/b/a_fold"/>
</dbReference>
<dbReference type="GO" id="GO:0005829">
    <property type="term" value="C:cytosol"/>
    <property type="evidence" value="ECO:0007669"/>
    <property type="project" value="TreeGrafter"/>
</dbReference>
<dbReference type="GO" id="GO:0005524">
    <property type="term" value="F:ATP binding"/>
    <property type="evidence" value="ECO:0007669"/>
    <property type="project" value="UniProtKB-KW"/>
</dbReference>
<dbReference type="Proteomes" id="UP000239425">
    <property type="component" value="Unassembled WGS sequence"/>
</dbReference>
<dbReference type="Pfam" id="PF00579">
    <property type="entry name" value="tRNA-synt_1b"/>
    <property type="match status" value="1"/>
</dbReference>
<evidence type="ECO:0000256" key="9">
    <source>
        <dbReference type="NCBIfam" id="TIGR00233"/>
    </source>
</evidence>
<dbReference type="PRINTS" id="PR01039">
    <property type="entry name" value="TRNASYNTHTRP"/>
</dbReference>
<dbReference type="OrthoDB" id="9801042at2"/>
<dbReference type="InterPro" id="IPR002305">
    <property type="entry name" value="aa-tRNA-synth_Ic"/>
</dbReference>
<proteinExistence type="inferred from homology"/>
<dbReference type="CDD" id="cd00806">
    <property type="entry name" value="TrpRS_core"/>
    <property type="match status" value="1"/>
</dbReference>
<evidence type="ECO:0000256" key="3">
    <source>
        <dbReference type="ARBA" id="ARBA00022598"/>
    </source>
</evidence>
<evidence type="ECO:0000313" key="11">
    <source>
        <dbReference type="EMBL" id="PPE03675.1"/>
    </source>
</evidence>
<keyword evidence="12" id="KW-1185">Reference proteome</keyword>
<dbReference type="NCBIfam" id="TIGR00233">
    <property type="entry name" value="trpS"/>
    <property type="match status" value="1"/>
</dbReference>
<dbReference type="GO" id="GO:0006436">
    <property type="term" value="P:tryptophanyl-tRNA aminoacylation"/>
    <property type="evidence" value="ECO:0007669"/>
    <property type="project" value="UniProtKB-UniRule"/>
</dbReference>
<evidence type="ECO:0000256" key="7">
    <source>
        <dbReference type="ARBA" id="ARBA00023146"/>
    </source>
</evidence>
<keyword evidence="7 10" id="KW-0030">Aminoacyl-tRNA synthetase</keyword>
<dbReference type="InterPro" id="IPR002306">
    <property type="entry name" value="Trp-tRNA-ligase"/>
</dbReference>
<keyword evidence="3 10" id="KW-0436">Ligase</keyword>
<evidence type="ECO:0000256" key="2">
    <source>
        <dbReference type="ARBA" id="ARBA00013161"/>
    </source>
</evidence>
<dbReference type="EMBL" id="PHHC01000084">
    <property type="protein sequence ID" value="PPE03675.1"/>
    <property type="molecule type" value="Genomic_DNA"/>
</dbReference>
<dbReference type="InterPro" id="IPR050203">
    <property type="entry name" value="Trp-tRNA_synthetase"/>
</dbReference>